<accession>A0A0E4HHC2</accession>
<protein>
    <submittedName>
        <fullName evidence="1">Uncharacterized protein</fullName>
    </submittedName>
</protein>
<evidence type="ECO:0000313" key="2">
    <source>
        <dbReference type="Proteomes" id="UP000033163"/>
    </source>
</evidence>
<dbReference type="EMBL" id="LN831776">
    <property type="protein sequence ID" value="CQR58054.1"/>
    <property type="molecule type" value="Genomic_DNA"/>
</dbReference>
<proteinExistence type="predicted"/>
<dbReference type="Proteomes" id="UP000033163">
    <property type="component" value="Chromosome I"/>
</dbReference>
<dbReference type="AlphaFoldDB" id="A0A0E4HHC2"/>
<organism evidence="1 2">
    <name type="scientific">Paenibacillus riograndensis SBR5</name>
    <dbReference type="NCBI Taxonomy" id="1073571"/>
    <lineage>
        <taxon>Bacteria</taxon>
        <taxon>Bacillati</taxon>
        <taxon>Bacillota</taxon>
        <taxon>Bacilli</taxon>
        <taxon>Bacillales</taxon>
        <taxon>Paenibacillaceae</taxon>
        <taxon>Paenibacillus</taxon>
        <taxon>Paenibacillus sonchi group</taxon>
    </lineage>
</organism>
<reference evidence="2" key="1">
    <citation type="submission" date="2015-03" db="EMBL/GenBank/DDBJ databases">
        <authorList>
            <person name="Wibberg D."/>
        </authorList>
    </citation>
    <scope>NUCLEOTIDE SEQUENCE [LARGE SCALE GENOMIC DNA]</scope>
</reference>
<sequence length="74" mass="8350">MEGIKFTFSTWISCWSSRVKCEKECFTWLGGLPGNNGRNAVVEALKAGLCGNSGRIAVVKAAARLWWNERYFYL</sequence>
<dbReference type="HOGENOM" id="CLU_2684412_0_0_9"/>
<name>A0A0E4HHC2_9BACL</name>
<dbReference type="PATRIC" id="fig|1073571.4.peg.6084"/>
<evidence type="ECO:0000313" key="1">
    <source>
        <dbReference type="EMBL" id="CQR58054.1"/>
    </source>
</evidence>
<gene>
    <name evidence="1" type="ORF">PRIO_5667</name>
</gene>
<dbReference type="KEGG" id="pri:PRIO_5667"/>